<dbReference type="PANTHER" id="PTHR38690">
    <property type="entry name" value="PROTEASE-RELATED"/>
    <property type="match status" value="1"/>
</dbReference>
<reference evidence="3 4" key="1">
    <citation type="submission" date="2013-09" db="EMBL/GenBank/DDBJ databases">
        <title>Genome sequencing of Arenimonas malthae.</title>
        <authorList>
            <person name="Chen F."/>
            <person name="Wang G."/>
        </authorList>
    </citation>
    <scope>NUCLEOTIDE SEQUENCE [LARGE SCALE GENOMIC DNA]</scope>
    <source>
        <strain evidence="3 4">CC-JY-1</strain>
    </source>
</reference>
<dbReference type="STRING" id="1384054.N790_12490"/>
<dbReference type="Proteomes" id="UP000029392">
    <property type="component" value="Unassembled WGS sequence"/>
</dbReference>
<feature type="domain" description="YhdP central" evidence="2">
    <location>
        <begin position="16"/>
        <end position="1277"/>
    </location>
</feature>
<protein>
    <recommendedName>
        <fullName evidence="2">YhdP central domain-containing protein</fullName>
    </recommendedName>
</protein>
<dbReference type="OrthoDB" id="9762238at2"/>
<dbReference type="InterPro" id="IPR025263">
    <property type="entry name" value="YhdP_central"/>
</dbReference>
<keyword evidence="4" id="KW-1185">Reference proteome</keyword>
<evidence type="ECO:0000313" key="4">
    <source>
        <dbReference type="Proteomes" id="UP000029392"/>
    </source>
</evidence>
<evidence type="ECO:0000313" key="3">
    <source>
        <dbReference type="EMBL" id="KFN41465.1"/>
    </source>
</evidence>
<organism evidence="3 4">
    <name type="scientific">Arenimonas malthae CC-JY-1</name>
    <dbReference type="NCBI Taxonomy" id="1384054"/>
    <lineage>
        <taxon>Bacteria</taxon>
        <taxon>Pseudomonadati</taxon>
        <taxon>Pseudomonadota</taxon>
        <taxon>Gammaproteobacteria</taxon>
        <taxon>Lysobacterales</taxon>
        <taxon>Lysobacteraceae</taxon>
        <taxon>Arenimonas</taxon>
    </lineage>
</organism>
<feature type="region of interest" description="Disordered" evidence="1">
    <location>
        <begin position="992"/>
        <end position="1016"/>
    </location>
</feature>
<name>A0A091BAM8_9GAMM</name>
<accession>A0A091BAM8</accession>
<dbReference type="RefSeq" id="WP_052386001.1">
    <property type="nucleotide sequence ID" value="NZ_AVCH01000220.1"/>
</dbReference>
<dbReference type="InterPro" id="IPR011836">
    <property type="entry name" value="YhdP"/>
</dbReference>
<dbReference type="Pfam" id="PF13116">
    <property type="entry name" value="YhdP"/>
    <property type="match status" value="1"/>
</dbReference>
<sequence length="1294" mass="139556">MTTALRRRIRHTRRLLGYGFLVVLILLATAVGALNQLLPLVERNPEKVASWLSLRIGQPVAFDGARGEWTRRGPRFTLEGLSVGAGERRLDIGRAELLVAVYSGLLPGEPLTELKVRDLALVLEQGEDRRWRLAGLPFEPKPGVDPLDTLEALGELQVERARLEVRSPNFKAPLDLPRVDLRLRVSGEHVLAGVRAWADPAGQPVNAVADLRRGDWSGKLWAGGKRLDLGQWSRLLADTGLVVAGAAEVDLWASIDAQRVMDVRTRAEFAPLALGARRPWLPGAGGEPTSPPVAYERVNLLARWQAGENGWQLHAPELHFHEPGRVEPRYFDGLWLAGGERFALQAPRLDLVPARQLASLSERVPEGLRQWLHRAAPDGELRDVRVGGREGDWSGSLRFHEVGWQPYETRPGLQGLDGSAAFDQRGGVLQLEPAPAAFQWPGRFREPLDLRLDGLLGWWREGGQWSLGASRLRVRGPDFGTSVRAELQFQGDGSKPRLDLAAALDPTTVVAARKFWVEGKMPPATIKWLDEALLEGGVLDGRVVFAGDLDDWPFREGQGRFDARTRVAGARVRFNPAWPDAENMNLDVGFDGPGMTLEGTGEIAGNPVERVAGDIASFKDPRLRLDIVSPTRGEPLQALMLASPLREKYETHLREASVVGDARVEVQLDLPLAARLGGRRIEGTLALSDARLADPRWDILFTDVQGLTRFSDGGFYTEDLQVQFEGQPAVFNLVVGSDTDDPALAARASLQGEFPAESLLARHEPLGWLRPYLQGRGRWDIQVDVPATAPGQPAPASRLRVESDLAGVAITLPAPLAKTADASLPLRLDAPLPVSGGEVQLRLGELLRLRGRAGEDGAMTGVIRMGEGGNLALPEQGLVVRGRSATLDAAGWVGFAAGGEGTGGLREVDLQVDSLDLLGSPFADTRVRLLREPARTRIDLAGPAVAGEIQVPAELAQGVVGRFARLHWPERETPAAAEAFPIDDTLATAGEALANLPPPPEPEAPEEEGQDPRKLPPLDFTVDDLRLGALALGKAELKARPASEGLRVERFATRAPGFELTAAGDWIRTSAGRSRSQFEVDFSAGALGDLLGAFGLSGMVEGGPTKGRLDGYWSGSPGEFALARFNGRFKVEVGEGALLEVEPGGGGRVLGLISLAEIPRRLTLDFKDFFAKGFGFNTMGGEFVFANGQASTDLLQINGPAAEIRVSGSTDLRRQRYDQRIEVLPKAGGVLPAIGAIAGGPVGAAVGAVAQAVLQQPLKQAARTVYRVTGPWAEPEVEVIERGPPPVDDSPRKP</sequence>
<dbReference type="EMBL" id="AVCH01000220">
    <property type="protein sequence ID" value="KFN41465.1"/>
    <property type="molecule type" value="Genomic_DNA"/>
</dbReference>
<dbReference type="PATRIC" id="fig|1384054.3.peg.2780"/>
<evidence type="ECO:0000259" key="2">
    <source>
        <dbReference type="Pfam" id="PF13116"/>
    </source>
</evidence>
<evidence type="ECO:0000256" key="1">
    <source>
        <dbReference type="SAM" id="MobiDB-lite"/>
    </source>
</evidence>
<proteinExistence type="predicted"/>
<comment type="caution">
    <text evidence="3">The sequence shown here is derived from an EMBL/GenBank/DDBJ whole genome shotgun (WGS) entry which is preliminary data.</text>
</comment>
<dbReference type="eggNOG" id="COG3164">
    <property type="taxonomic scope" value="Bacteria"/>
</dbReference>
<gene>
    <name evidence="3" type="ORF">N790_12490</name>
</gene>
<dbReference type="PANTHER" id="PTHR38690:SF1">
    <property type="entry name" value="PROTEASE"/>
    <property type="match status" value="1"/>
</dbReference>
<dbReference type="NCBIfam" id="TIGR02099">
    <property type="entry name" value="YhdP family protein"/>
    <property type="match status" value="1"/>
</dbReference>